<evidence type="ECO:0000313" key="3">
    <source>
        <dbReference type="Proteomes" id="UP000887574"/>
    </source>
</evidence>
<dbReference type="WBParaSite" id="jg495">
    <property type="protein sequence ID" value="jg495"/>
    <property type="gene ID" value="jg495"/>
</dbReference>
<feature type="transmembrane region" description="Helical" evidence="1">
    <location>
        <begin position="137"/>
        <end position="159"/>
    </location>
</feature>
<name>A0A915EBN2_9BILA</name>
<keyword evidence="1" id="KW-0472">Membrane</keyword>
<dbReference type="InterPro" id="IPR002656">
    <property type="entry name" value="Acyl_transf_3_dom"/>
</dbReference>
<keyword evidence="3" id="KW-1185">Reference proteome</keyword>
<protein>
    <submittedName>
        <fullName evidence="4">Acyltransferase</fullName>
    </submittedName>
</protein>
<feature type="transmembrane region" description="Helical" evidence="1">
    <location>
        <begin position="6"/>
        <end position="29"/>
    </location>
</feature>
<dbReference type="Pfam" id="PF01757">
    <property type="entry name" value="Acyl_transf_3"/>
    <property type="match status" value="1"/>
</dbReference>
<dbReference type="GO" id="GO:0016747">
    <property type="term" value="F:acyltransferase activity, transferring groups other than amino-acyl groups"/>
    <property type="evidence" value="ECO:0007669"/>
    <property type="project" value="InterPro"/>
</dbReference>
<dbReference type="InterPro" id="IPR050879">
    <property type="entry name" value="Acyltransferase_3"/>
</dbReference>
<feature type="transmembrane region" description="Helical" evidence="1">
    <location>
        <begin position="65"/>
        <end position="89"/>
    </location>
</feature>
<feature type="domain" description="Acyltransferase 3" evidence="2">
    <location>
        <begin position="4"/>
        <end position="90"/>
    </location>
</feature>
<keyword evidence="1" id="KW-1133">Transmembrane helix</keyword>
<reference evidence="4" key="1">
    <citation type="submission" date="2022-11" db="UniProtKB">
        <authorList>
            <consortium name="WormBaseParasite"/>
        </authorList>
    </citation>
    <scope>IDENTIFICATION</scope>
</reference>
<evidence type="ECO:0000256" key="1">
    <source>
        <dbReference type="SAM" id="Phobius"/>
    </source>
</evidence>
<feature type="transmembrane region" description="Helical" evidence="1">
    <location>
        <begin position="194"/>
        <end position="214"/>
    </location>
</feature>
<dbReference type="Proteomes" id="UP000887574">
    <property type="component" value="Unplaced"/>
</dbReference>
<sequence>INDYKFLMHTWSLSVEIQYYLIAPVLLYILVKLKNTLSKKACFAACLVIALISGLSQALENNTNIYFYYFPFRIWQFILGTAAFLLYDFSTHQGFIILKGNDIDDTNADITLGKTAGPLFVTIYMLCIQINDYKFLMHTWSLSVEIQYYLIAPVLLYILVKLKNTLSKKSLFRCLLGYCVDFWTFSGFGKQYKYLFLLFPFRIWQFILGTAAFCY</sequence>
<evidence type="ECO:0000259" key="2">
    <source>
        <dbReference type="Pfam" id="PF01757"/>
    </source>
</evidence>
<accession>A0A915EBN2</accession>
<dbReference type="GO" id="GO:0000271">
    <property type="term" value="P:polysaccharide biosynthetic process"/>
    <property type="evidence" value="ECO:0007669"/>
    <property type="project" value="TreeGrafter"/>
</dbReference>
<evidence type="ECO:0000313" key="4">
    <source>
        <dbReference type="WBParaSite" id="jg495"/>
    </source>
</evidence>
<organism evidence="3 4">
    <name type="scientific">Ditylenchus dipsaci</name>
    <dbReference type="NCBI Taxonomy" id="166011"/>
    <lineage>
        <taxon>Eukaryota</taxon>
        <taxon>Metazoa</taxon>
        <taxon>Ecdysozoa</taxon>
        <taxon>Nematoda</taxon>
        <taxon>Chromadorea</taxon>
        <taxon>Rhabditida</taxon>
        <taxon>Tylenchina</taxon>
        <taxon>Tylenchomorpha</taxon>
        <taxon>Sphaerularioidea</taxon>
        <taxon>Anguinidae</taxon>
        <taxon>Anguininae</taxon>
        <taxon>Ditylenchus</taxon>
    </lineage>
</organism>
<dbReference type="PANTHER" id="PTHR23028">
    <property type="entry name" value="ACETYLTRANSFERASE"/>
    <property type="match status" value="1"/>
</dbReference>
<keyword evidence="1" id="KW-0812">Transmembrane</keyword>
<dbReference type="PANTHER" id="PTHR23028:SF53">
    <property type="entry name" value="ACYL_TRANSF_3 DOMAIN-CONTAINING PROTEIN"/>
    <property type="match status" value="1"/>
</dbReference>
<dbReference type="GO" id="GO:0016020">
    <property type="term" value="C:membrane"/>
    <property type="evidence" value="ECO:0007669"/>
    <property type="project" value="TreeGrafter"/>
</dbReference>
<proteinExistence type="predicted"/>
<feature type="transmembrane region" description="Helical" evidence="1">
    <location>
        <begin position="41"/>
        <end position="59"/>
    </location>
</feature>
<dbReference type="AlphaFoldDB" id="A0A915EBN2"/>